<feature type="transmembrane region" description="Helical" evidence="13">
    <location>
        <begin position="347"/>
        <end position="369"/>
    </location>
</feature>
<feature type="transmembrane region" description="Helical" evidence="13">
    <location>
        <begin position="381"/>
        <end position="402"/>
    </location>
</feature>
<evidence type="ECO:0000256" key="6">
    <source>
        <dbReference type="ARBA" id="ARBA00022449"/>
    </source>
</evidence>
<dbReference type="RefSeq" id="WP_249285728.1">
    <property type="nucleotide sequence ID" value="NZ_JACRSO010000005.1"/>
</dbReference>
<dbReference type="AlphaFoldDB" id="A0A926D2X6"/>
<dbReference type="GO" id="GO:0005886">
    <property type="term" value="C:plasma membrane"/>
    <property type="evidence" value="ECO:0007669"/>
    <property type="project" value="UniProtKB-SubCell"/>
</dbReference>
<dbReference type="InterPro" id="IPR050222">
    <property type="entry name" value="MATE_MdtK"/>
</dbReference>
<dbReference type="Pfam" id="PF01554">
    <property type="entry name" value="MatE"/>
    <property type="match status" value="2"/>
</dbReference>
<evidence type="ECO:0000313" key="15">
    <source>
        <dbReference type="Proteomes" id="UP000654279"/>
    </source>
</evidence>
<evidence type="ECO:0000256" key="4">
    <source>
        <dbReference type="ARBA" id="ARBA00020268"/>
    </source>
</evidence>
<comment type="caution">
    <text evidence="14">The sequence shown here is derived from an EMBL/GenBank/DDBJ whole genome shotgun (WGS) entry which is preliminary data.</text>
</comment>
<feature type="transmembrane region" description="Helical" evidence="13">
    <location>
        <begin position="92"/>
        <end position="117"/>
    </location>
</feature>
<name>A0A926D2X6_9FIRM</name>
<dbReference type="GO" id="GO:0006811">
    <property type="term" value="P:monoatomic ion transport"/>
    <property type="evidence" value="ECO:0007669"/>
    <property type="project" value="UniProtKB-KW"/>
</dbReference>
<evidence type="ECO:0000256" key="7">
    <source>
        <dbReference type="ARBA" id="ARBA00022475"/>
    </source>
</evidence>
<evidence type="ECO:0000256" key="2">
    <source>
        <dbReference type="ARBA" id="ARBA00004651"/>
    </source>
</evidence>
<keyword evidence="9 13" id="KW-1133">Transmembrane helix</keyword>
<keyword evidence="5" id="KW-0813">Transport</keyword>
<keyword evidence="7" id="KW-1003">Cell membrane</keyword>
<dbReference type="InterPro" id="IPR048279">
    <property type="entry name" value="MdtK-like"/>
</dbReference>
<sequence>MKESMTSGRPARSLLLFALPIVLGNIFQQFYNIIDSMVVGNFVGEQALAAVGASYAVTQLFIAIATGAGIGCSVIISQLYGAGQMERMKSAVSTALLATGALSLGLTGIGFLSSGALLELMRTPGDIYGQAQTYLNIYFLGAVFLFFYNILTSVFNALGESRIPLLFLLVSSLVNIALDLWFVAGLGWGVAGAAWATLIAQGVSCLLSFWVLRRRLAALPAKQPYPRFSKALLGKMCRVAVPSTVQQSVVSVGMFLVQAVVNGFGSSVIAGYTAAIKIDSICILPMVSMGNAVSTFTAQNIGAGQMERVRAGLRISMGVIAAISLPVTLALYLFGDALVGLFLDAQSGGAAIAAGVEYLRVVSVFYIAMGAMKVAASVLRGAGDIFYFMLATMANLGVRVALAYALSPVLGASAVWWAIPAGWAVGFAIAFLRYRTGRWRERRLI</sequence>
<protein>
    <recommendedName>
        <fullName evidence="4">Probable multidrug resistance protein NorM</fullName>
    </recommendedName>
    <alternativeName>
        <fullName evidence="12">Multidrug-efflux transporter</fullName>
    </alternativeName>
</protein>
<feature type="transmembrane region" description="Helical" evidence="13">
    <location>
        <begin position="190"/>
        <end position="212"/>
    </location>
</feature>
<gene>
    <name evidence="14" type="ORF">H8699_10965</name>
</gene>
<dbReference type="Proteomes" id="UP000654279">
    <property type="component" value="Unassembled WGS sequence"/>
</dbReference>
<comment type="subcellular location">
    <subcellularLocation>
        <location evidence="2">Cell membrane</location>
        <topology evidence="2">Multi-pass membrane protein</topology>
    </subcellularLocation>
</comment>
<feature type="transmembrane region" description="Helical" evidence="13">
    <location>
        <begin position="137"/>
        <end position="158"/>
    </location>
</feature>
<reference evidence="14" key="1">
    <citation type="submission" date="2020-08" db="EMBL/GenBank/DDBJ databases">
        <title>Genome public.</title>
        <authorList>
            <person name="Liu C."/>
            <person name="Sun Q."/>
        </authorList>
    </citation>
    <scope>NUCLEOTIDE SEQUENCE</scope>
    <source>
        <strain evidence="14">NSJ-44</strain>
    </source>
</reference>
<dbReference type="PANTHER" id="PTHR43298:SF2">
    <property type="entry name" value="FMN_FAD EXPORTER YEEO-RELATED"/>
    <property type="match status" value="1"/>
</dbReference>
<feature type="transmembrane region" description="Helical" evidence="13">
    <location>
        <begin position="414"/>
        <end position="434"/>
    </location>
</feature>
<evidence type="ECO:0000256" key="9">
    <source>
        <dbReference type="ARBA" id="ARBA00022989"/>
    </source>
</evidence>
<evidence type="ECO:0000256" key="11">
    <source>
        <dbReference type="ARBA" id="ARBA00023136"/>
    </source>
</evidence>
<dbReference type="NCBIfam" id="TIGR00797">
    <property type="entry name" value="matE"/>
    <property type="match status" value="1"/>
</dbReference>
<keyword evidence="6" id="KW-0050">Antiport</keyword>
<evidence type="ECO:0000256" key="13">
    <source>
        <dbReference type="SAM" id="Phobius"/>
    </source>
</evidence>
<dbReference type="EMBL" id="JACRSO010000005">
    <property type="protein sequence ID" value="MBC8529949.1"/>
    <property type="molecule type" value="Genomic_DNA"/>
</dbReference>
<organism evidence="14 15">
    <name type="scientific">Luoshenia tenuis</name>
    <dbReference type="NCBI Taxonomy" id="2763654"/>
    <lineage>
        <taxon>Bacteria</taxon>
        <taxon>Bacillati</taxon>
        <taxon>Bacillota</taxon>
        <taxon>Clostridia</taxon>
        <taxon>Christensenellales</taxon>
        <taxon>Christensenellaceae</taxon>
        <taxon>Luoshenia</taxon>
    </lineage>
</organism>
<evidence type="ECO:0000256" key="10">
    <source>
        <dbReference type="ARBA" id="ARBA00023065"/>
    </source>
</evidence>
<evidence type="ECO:0000256" key="1">
    <source>
        <dbReference type="ARBA" id="ARBA00003408"/>
    </source>
</evidence>
<accession>A0A926D2X6</accession>
<evidence type="ECO:0000256" key="12">
    <source>
        <dbReference type="ARBA" id="ARBA00031636"/>
    </source>
</evidence>
<evidence type="ECO:0000256" key="5">
    <source>
        <dbReference type="ARBA" id="ARBA00022448"/>
    </source>
</evidence>
<dbReference type="PANTHER" id="PTHR43298">
    <property type="entry name" value="MULTIDRUG RESISTANCE PROTEIN NORM-RELATED"/>
    <property type="match status" value="1"/>
</dbReference>
<proteinExistence type="inferred from homology"/>
<keyword evidence="11 13" id="KW-0472">Membrane</keyword>
<evidence type="ECO:0000256" key="3">
    <source>
        <dbReference type="ARBA" id="ARBA00010199"/>
    </source>
</evidence>
<feature type="transmembrane region" description="Helical" evidence="13">
    <location>
        <begin position="165"/>
        <end position="184"/>
    </location>
</feature>
<evidence type="ECO:0000256" key="8">
    <source>
        <dbReference type="ARBA" id="ARBA00022692"/>
    </source>
</evidence>
<feature type="transmembrane region" description="Helical" evidence="13">
    <location>
        <begin position="315"/>
        <end position="335"/>
    </location>
</feature>
<keyword evidence="8 13" id="KW-0812">Transmembrane</keyword>
<comment type="similarity">
    <text evidence="3">Belongs to the multi antimicrobial extrusion (MATE) (TC 2.A.66.1) family.</text>
</comment>
<keyword evidence="10" id="KW-0406">Ion transport</keyword>
<dbReference type="PIRSF" id="PIRSF006603">
    <property type="entry name" value="DinF"/>
    <property type="match status" value="1"/>
</dbReference>
<comment type="function">
    <text evidence="1">Multidrug efflux pump.</text>
</comment>
<dbReference type="InterPro" id="IPR002528">
    <property type="entry name" value="MATE_fam"/>
</dbReference>
<keyword evidence="15" id="KW-1185">Reference proteome</keyword>
<dbReference type="GO" id="GO:0042910">
    <property type="term" value="F:xenobiotic transmembrane transporter activity"/>
    <property type="evidence" value="ECO:0007669"/>
    <property type="project" value="InterPro"/>
</dbReference>
<dbReference type="CDD" id="cd13138">
    <property type="entry name" value="MATE_yoeA_like"/>
    <property type="match status" value="1"/>
</dbReference>
<feature type="transmembrane region" description="Helical" evidence="13">
    <location>
        <begin position="52"/>
        <end position="80"/>
    </location>
</feature>
<evidence type="ECO:0000313" key="14">
    <source>
        <dbReference type="EMBL" id="MBC8529949.1"/>
    </source>
</evidence>
<dbReference type="GO" id="GO:0015297">
    <property type="term" value="F:antiporter activity"/>
    <property type="evidence" value="ECO:0007669"/>
    <property type="project" value="UniProtKB-KW"/>
</dbReference>